<evidence type="ECO:0008006" key="3">
    <source>
        <dbReference type="Google" id="ProtNLM"/>
    </source>
</evidence>
<name>A0A074RL73_9AGAM</name>
<reference evidence="1 2" key="1">
    <citation type="submission" date="2013-12" db="EMBL/GenBank/DDBJ databases">
        <authorList>
            <person name="Cubeta M."/>
            <person name="Pakala S."/>
            <person name="Fedorova N."/>
            <person name="Thomas E."/>
            <person name="Dean R."/>
            <person name="Jabaji S."/>
            <person name="Neate S."/>
            <person name="Toda T."/>
            <person name="Tavantzis S."/>
            <person name="Vilgalys R."/>
            <person name="Bharathan N."/>
            <person name="Pakala S."/>
            <person name="Losada L.S."/>
            <person name="Zafar N."/>
            <person name="Nierman W."/>
        </authorList>
    </citation>
    <scope>NUCLEOTIDE SEQUENCE [LARGE SCALE GENOMIC DNA]</scope>
    <source>
        <strain evidence="1 2">123E</strain>
    </source>
</reference>
<protein>
    <recommendedName>
        <fullName evidence="3">F-box-like domain protein</fullName>
    </recommendedName>
</protein>
<sequence length="552" mass="61612">MASPAPTGRAALKVFGIPELAHLICDIIQKRDHANLMQVCRGLFYSILPFVWKEVDRPDMLVSMIPGGGIVSYESEVAIYEVMQLPGSLDLSRFNIYAPHVKRLTLCRMHVDAYDGWDRFLGCTRSVDLLPNLEAIYFPTSHISTYTLNDERIDTTSANWAIAFLSTSLKSLVQAPLDVTHPARIATPLWLDFNSFNSLMTSVAQKCPHLCSLSILPAQVKLKYAASRFNLEPAAQIMFSCDYPDIYSSFLQLGNLTSLLISAAILCPEGLAALSDLPKLASLCVVSHMSDRQTRCDGLQIPDKAFPALKHLELSGLKWKTIFNLCNAKPLIVGLQSVIIIHRHPRSSDAEGAKGFSDILASLAAHSPNITTLSVHGLGVRQLPPEALQPWGQLPLVSLHLGWHIGRTCQFSGLCSILSCLPLLQNLELGMEQIYFNLGQLRTILEHLPRLRHIRIPVKWESVTGLTDADFIPSLSRSNDTLYLKSNFYLPGSQQEKQESVERLARYLFVLRPLAPVVCESYLPYFRYSNIDYTGEEPQNMINAELSRLRVI</sequence>
<dbReference type="AlphaFoldDB" id="A0A074RL73"/>
<evidence type="ECO:0000313" key="2">
    <source>
        <dbReference type="Proteomes" id="UP000027456"/>
    </source>
</evidence>
<dbReference type="OrthoDB" id="3257096at2759"/>
<dbReference type="InterPro" id="IPR032675">
    <property type="entry name" value="LRR_dom_sf"/>
</dbReference>
<comment type="caution">
    <text evidence="1">The sequence shown here is derived from an EMBL/GenBank/DDBJ whole genome shotgun (WGS) entry which is preliminary data.</text>
</comment>
<evidence type="ECO:0000313" key="1">
    <source>
        <dbReference type="EMBL" id="KEP47836.1"/>
    </source>
</evidence>
<proteinExistence type="predicted"/>
<dbReference type="HOGENOM" id="CLU_036422_0_0_1"/>
<organism evidence="1 2">
    <name type="scientific">Rhizoctonia solani 123E</name>
    <dbReference type="NCBI Taxonomy" id="1423351"/>
    <lineage>
        <taxon>Eukaryota</taxon>
        <taxon>Fungi</taxon>
        <taxon>Dikarya</taxon>
        <taxon>Basidiomycota</taxon>
        <taxon>Agaricomycotina</taxon>
        <taxon>Agaricomycetes</taxon>
        <taxon>Cantharellales</taxon>
        <taxon>Ceratobasidiaceae</taxon>
        <taxon>Rhizoctonia</taxon>
    </lineage>
</organism>
<dbReference type="EMBL" id="AZST01000639">
    <property type="protein sequence ID" value="KEP47836.1"/>
    <property type="molecule type" value="Genomic_DNA"/>
</dbReference>
<dbReference type="Proteomes" id="UP000027456">
    <property type="component" value="Unassembled WGS sequence"/>
</dbReference>
<dbReference type="Gene3D" id="3.80.10.10">
    <property type="entry name" value="Ribonuclease Inhibitor"/>
    <property type="match status" value="1"/>
</dbReference>
<dbReference type="SUPFAM" id="SSF52047">
    <property type="entry name" value="RNI-like"/>
    <property type="match status" value="1"/>
</dbReference>
<gene>
    <name evidence="1" type="ORF">V565_142250</name>
</gene>
<keyword evidence="2" id="KW-1185">Reference proteome</keyword>
<accession>A0A074RL73</accession>